<name>A0A1F8F1S0_9BACT</name>
<proteinExistence type="predicted"/>
<dbReference type="InterPro" id="IPR039564">
    <property type="entry name" value="Peptidase_C39-like"/>
</dbReference>
<evidence type="ECO:0000313" key="2">
    <source>
        <dbReference type="EMBL" id="OGN06229.1"/>
    </source>
</evidence>
<dbReference type="EMBL" id="MGJN01000020">
    <property type="protein sequence ID" value="OGN06229.1"/>
    <property type="molecule type" value="Genomic_DNA"/>
</dbReference>
<gene>
    <name evidence="2" type="ORF">A3B86_03875</name>
</gene>
<dbReference type="AlphaFoldDB" id="A0A1F8F1S0"/>
<dbReference type="Proteomes" id="UP000176834">
    <property type="component" value="Unassembled WGS sequence"/>
</dbReference>
<protein>
    <recommendedName>
        <fullName evidence="1">Peptidase C39-like domain-containing protein</fullName>
    </recommendedName>
</protein>
<sequence>MIKDIVLTIPLVDQFKEIKDKKWKNKSCAICSAKMLINFGNKNQAEIEIGQLLSEAIKMGGCLENIGWKHKTITDLAKKYGVKLSFIKKFPKTVQEKSRWLKKLEKSIVSGKPVAVSVYYKLSKKNGGHMVVINGIRQKDKIVIGYHIQDPDNRFNGNNYYLSKDKFLLGWRGGMIYFSN</sequence>
<accession>A0A1F8F1S0</accession>
<reference evidence="2 3" key="1">
    <citation type="journal article" date="2016" name="Nat. Commun.">
        <title>Thousands of microbial genomes shed light on interconnected biogeochemical processes in an aquifer system.</title>
        <authorList>
            <person name="Anantharaman K."/>
            <person name="Brown C.T."/>
            <person name="Hug L.A."/>
            <person name="Sharon I."/>
            <person name="Castelle C.J."/>
            <person name="Probst A.J."/>
            <person name="Thomas B.C."/>
            <person name="Singh A."/>
            <person name="Wilkins M.J."/>
            <person name="Karaoz U."/>
            <person name="Brodie E.L."/>
            <person name="Williams K.H."/>
            <person name="Hubbard S.S."/>
            <person name="Banfield J.F."/>
        </authorList>
    </citation>
    <scope>NUCLEOTIDE SEQUENCE [LARGE SCALE GENOMIC DNA]</scope>
</reference>
<evidence type="ECO:0000313" key="3">
    <source>
        <dbReference type="Proteomes" id="UP000176834"/>
    </source>
</evidence>
<dbReference type="Pfam" id="PF13529">
    <property type="entry name" value="Peptidase_C39_2"/>
    <property type="match status" value="1"/>
</dbReference>
<comment type="caution">
    <text evidence="2">The sequence shown here is derived from an EMBL/GenBank/DDBJ whole genome shotgun (WGS) entry which is preliminary data.</text>
</comment>
<evidence type="ECO:0000259" key="1">
    <source>
        <dbReference type="Pfam" id="PF13529"/>
    </source>
</evidence>
<dbReference type="Gene3D" id="3.90.70.10">
    <property type="entry name" value="Cysteine proteinases"/>
    <property type="match status" value="1"/>
</dbReference>
<feature type="domain" description="Peptidase C39-like" evidence="1">
    <location>
        <begin position="8"/>
        <end position="144"/>
    </location>
</feature>
<organism evidence="2 3">
    <name type="scientific">Candidatus Yanofskybacteria bacterium RIFCSPHIGHO2_02_FULL_38_22b</name>
    <dbReference type="NCBI Taxonomy" id="1802673"/>
    <lineage>
        <taxon>Bacteria</taxon>
        <taxon>Candidatus Yanofskyibacteriota</taxon>
    </lineage>
</organism>